<protein>
    <submittedName>
        <fullName evidence="2">Uncharacterized protein</fullName>
    </submittedName>
</protein>
<reference evidence="2 3" key="1">
    <citation type="journal article" date="2012" name="J. Am. Chem. Soc.">
        <title>Bacterial biosynthesis and maturation of the didemnin anti-cancer agents.</title>
        <authorList>
            <person name="Xu Y."/>
            <person name="Kersten R.D."/>
            <person name="Nam S.J."/>
            <person name="Lu L."/>
            <person name="Al-Suwailem A.M."/>
            <person name="Zheng H."/>
            <person name="Fenical W."/>
            <person name="Dorrestein P.C."/>
            <person name="Moore B.S."/>
            <person name="Qian P.Y."/>
        </authorList>
    </citation>
    <scope>NUCLEOTIDE SEQUENCE [LARGE SCALE GENOMIC DNA]</scope>
    <source>
        <strain evidence="2 3">KA081020-065</strain>
    </source>
</reference>
<proteinExistence type="predicted"/>
<accession>I3TK78</accession>
<dbReference type="AlphaFoldDB" id="I3TK78"/>
<dbReference type="EMBL" id="CP003236">
    <property type="protein sequence ID" value="AFK53166.1"/>
    <property type="molecule type" value="Genomic_DNA"/>
</dbReference>
<evidence type="ECO:0000256" key="1">
    <source>
        <dbReference type="SAM" id="Phobius"/>
    </source>
</evidence>
<evidence type="ECO:0000313" key="2">
    <source>
        <dbReference type="EMBL" id="AFK53166.1"/>
    </source>
</evidence>
<dbReference type="HOGENOM" id="CLU_3206440_0_0_5"/>
<keyword evidence="1" id="KW-0472">Membrane</keyword>
<sequence length="45" mass="5007">MKTAHRDDGRPRARRRPKRRPWLALAAILVPLVAAAVLALVRGLP</sequence>
<name>I3TK78_TISMK</name>
<keyword evidence="3" id="KW-1185">Reference proteome</keyword>
<dbReference type="KEGG" id="tmo:TMO_1327"/>
<evidence type="ECO:0000313" key="3">
    <source>
        <dbReference type="Proteomes" id="UP000005258"/>
    </source>
</evidence>
<organism evidence="2 3">
    <name type="scientific">Tistrella mobilis (strain KA081020-065)</name>
    <dbReference type="NCBI Taxonomy" id="1110502"/>
    <lineage>
        <taxon>Bacteria</taxon>
        <taxon>Pseudomonadati</taxon>
        <taxon>Pseudomonadota</taxon>
        <taxon>Alphaproteobacteria</taxon>
        <taxon>Geminicoccales</taxon>
        <taxon>Geminicoccaceae</taxon>
        <taxon>Tistrella</taxon>
    </lineage>
</organism>
<keyword evidence="1" id="KW-1133">Transmembrane helix</keyword>
<dbReference type="Proteomes" id="UP000005258">
    <property type="component" value="Chromosome"/>
</dbReference>
<keyword evidence="1" id="KW-0812">Transmembrane</keyword>
<dbReference type="RefSeq" id="WP_014744845.1">
    <property type="nucleotide sequence ID" value="NC_017956.1"/>
</dbReference>
<feature type="transmembrane region" description="Helical" evidence="1">
    <location>
        <begin position="21"/>
        <end position="41"/>
    </location>
</feature>
<gene>
    <name evidence="2" type="ordered locus">TMO_1327</name>
</gene>
<dbReference type="STRING" id="1110502.TMO_1327"/>